<dbReference type="RefSeq" id="WP_054970243.1">
    <property type="nucleotide sequence ID" value="NZ_LJCO01000071.1"/>
</dbReference>
<dbReference type="STRING" id="471514.AN477_16325"/>
<keyword evidence="2" id="KW-1185">Reference proteome</keyword>
<protein>
    <submittedName>
        <fullName evidence="1">Uncharacterized protein</fullName>
    </submittedName>
</protein>
<reference evidence="1 2" key="1">
    <citation type="submission" date="2015-09" db="EMBL/GenBank/DDBJ databases">
        <title>Draft genome sequence of Alicyclobacillus ferrooxydans DSM 22381.</title>
        <authorList>
            <person name="Hemp J."/>
        </authorList>
    </citation>
    <scope>NUCLEOTIDE SEQUENCE [LARGE SCALE GENOMIC DNA]</scope>
    <source>
        <strain evidence="1 2">TC-34</strain>
    </source>
</reference>
<evidence type="ECO:0000313" key="2">
    <source>
        <dbReference type="Proteomes" id="UP000050482"/>
    </source>
</evidence>
<gene>
    <name evidence="1" type="ORF">AN477_16325</name>
</gene>
<sequence length="81" mass="9481">MTRIVNRPIQVTDSNPQGFPVSFIDKNNEHCIVLIVDDWRESGNWIEGEPTRHLYRILTDTDACLELQEQGSIWSIYKVYD</sequence>
<accession>A0A0P9CSS2</accession>
<name>A0A0P9CSS2_9BACL</name>
<comment type="caution">
    <text evidence="1">The sequence shown here is derived from an EMBL/GenBank/DDBJ whole genome shotgun (WGS) entry which is preliminary data.</text>
</comment>
<dbReference type="OrthoDB" id="2084176at2"/>
<evidence type="ECO:0000313" key="1">
    <source>
        <dbReference type="EMBL" id="KPV42694.1"/>
    </source>
</evidence>
<proteinExistence type="predicted"/>
<dbReference type="Proteomes" id="UP000050482">
    <property type="component" value="Unassembled WGS sequence"/>
</dbReference>
<dbReference type="PATRIC" id="fig|471514.4.peg.3535"/>
<dbReference type="AlphaFoldDB" id="A0A0P9CSS2"/>
<dbReference type="EMBL" id="LJCO01000071">
    <property type="protein sequence ID" value="KPV42694.1"/>
    <property type="molecule type" value="Genomic_DNA"/>
</dbReference>
<organism evidence="1 2">
    <name type="scientific">Alicyclobacillus ferrooxydans</name>
    <dbReference type="NCBI Taxonomy" id="471514"/>
    <lineage>
        <taxon>Bacteria</taxon>
        <taxon>Bacillati</taxon>
        <taxon>Bacillota</taxon>
        <taxon>Bacilli</taxon>
        <taxon>Bacillales</taxon>
        <taxon>Alicyclobacillaceae</taxon>
        <taxon>Alicyclobacillus</taxon>
    </lineage>
</organism>